<accession>Q0YRI3</accession>
<evidence type="ECO:0000259" key="5">
    <source>
        <dbReference type="SMART" id="SM00563"/>
    </source>
</evidence>
<reference evidence="6 7" key="1">
    <citation type="submission" date="2006-07" db="EMBL/GenBank/DDBJ databases">
        <title>Annotation of the draft genome assembly of Chlorobium ferroxidans DSM 13031.</title>
        <authorList>
            <consortium name="US DOE Joint Genome Institute (JGI-ORNL)"/>
            <person name="Larimer F."/>
            <person name="Land M."/>
            <person name="Hauser L."/>
        </authorList>
    </citation>
    <scope>NUCLEOTIDE SEQUENCE [LARGE SCALE GENOMIC DNA]</scope>
    <source>
        <strain evidence="6 7">DSM 13031</strain>
    </source>
</reference>
<dbReference type="PANTHER" id="PTHR10434">
    <property type="entry name" value="1-ACYL-SN-GLYCEROL-3-PHOSPHATE ACYLTRANSFERASE"/>
    <property type="match status" value="1"/>
</dbReference>
<dbReference type="SUPFAM" id="SSF69593">
    <property type="entry name" value="Glycerol-3-phosphate (1)-acyltransferase"/>
    <property type="match status" value="1"/>
</dbReference>
<dbReference type="EMBL" id="AASE01000010">
    <property type="protein sequence ID" value="EAT58911.1"/>
    <property type="molecule type" value="Genomic_DNA"/>
</dbReference>
<organism evidence="6 7">
    <name type="scientific">Chlorobium ferrooxidans DSM 13031</name>
    <dbReference type="NCBI Taxonomy" id="377431"/>
    <lineage>
        <taxon>Bacteria</taxon>
        <taxon>Pseudomonadati</taxon>
        <taxon>Chlorobiota</taxon>
        <taxon>Chlorobiia</taxon>
        <taxon>Chlorobiales</taxon>
        <taxon>Chlorobiaceae</taxon>
        <taxon>Chlorobium/Pelodictyon group</taxon>
        <taxon>Chlorobium</taxon>
    </lineage>
</organism>
<evidence type="ECO:0000256" key="3">
    <source>
        <dbReference type="ARBA" id="ARBA00023315"/>
    </source>
</evidence>
<evidence type="ECO:0000313" key="7">
    <source>
        <dbReference type="Proteomes" id="UP000004162"/>
    </source>
</evidence>
<dbReference type="CDD" id="cd07989">
    <property type="entry name" value="LPLAT_AGPAT-like"/>
    <property type="match status" value="1"/>
</dbReference>
<proteinExistence type="predicted"/>
<dbReference type="Pfam" id="PF01553">
    <property type="entry name" value="Acyltransferase"/>
    <property type="match status" value="1"/>
</dbReference>
<feature type="compositionally biased region" description="Polar residues" evidence="4">
    <location>
        <begin position="252"/>
        <end position="265"/>
    </location>
</feature>
<comment type="caution">
    <text evidence="6">The sequence shown here is derived from an EMBL/GenBank/DDBJ whole genome shotgun (WGS) entry which is preliminary data.</text>
</comment>
<dbReference type="Proteomes" id="UP000004162">
    <property type="component" value="Unassembled WGS sequence"/>
</dbReference>
<feature type="region of interest" description="Disordered" evidence="4">
    <location>
        <begin position="252"/>
        <end position="276"/>
    </location>
</feature>
<keyword evidence="2 6" id="KW-0808">Transferase</keyword>
<dbReference type="AlphaFoldDB" id="Q0YRI3"/>
<evidence type="ECO:0000256" key="2">
    <source>
        <dbReference type="ARBA" id="ARBA00022679"/>
    </source>
</evidence>
<gene>
    <name evidence="6" type="ORF">CferDRAFT_0852</name>
</gene>
<protein>
    <submittedName>
        <fullName evidence="6">Phospholipid/glycerol acyltransferase</fullName>
    </submittedName>
</protein>
<evidence type="ECO:0000313" key="6">
    <source>
        <dbReference type="EMBL" id="EAT58911.1"/>
    </source>
</evidence>
<dbReference type="PANTHER" id="PTHR10434:SF11">
    <property type="entry name" value="1-ACYL-SN-GLYCEROL-3-PHOSPHATE ACYLTRANSFERASE"/>
    <property type="match status" value="1"/>
</dbReference>
<keyword evidence="3 6" id="KW-0012">Acyltransferase</keyword>
<reference evidence="6 7" key="2">
    <citation type="submission" date="2006-07" db="EMBL/GenBank/DDBJ databases">
        <title>Sequencing of the draft genome and assembly of Chlorobium ferroxidans DSM 13031.</title>
        <authorList>
            <consortium name="US DOE Joint Genome Institute (JGI-PGF)"/>
            <person name="Copeland A."/>
            <person name="Lucas S."/>
            <person name="Lapidus A."/>
            <person name="Barry K."/>
            <person name="Glavina del Rio T."/>
            <person name="Dalin E."/>
            <person name="Tice H."/>
            <person name="Bruce D."/>
            <person name="Pitluck S."/>
            <person name="Richardson P."/>
        </authorList>
    </citation>
    <scope>NUCLEOTIDE SEQUENCE [LARGE SCALE GENOMIC DNA]</scope>
    <source>
        <strain evidence="6 7">DSM 13031</strain>
    </source>
</reference>
<dbReference type="SMART" id="SM00563">
    <property type="entry name" value="PlsC"/>
    <property type="match status" value="1"/>
</dbReference>
<dbReference type="InterPro" id="IPR002123">
    <property type="entry name" value="Plipid/glycerol_acylTrfase"/>
</dbReference>
<evidence type="ECO:0000256" key="1">
    <source>
        <dbReference type="ARBA" id="ARBA00005189"/>
    </source>
</evidence>
<name>Q0YRI3_9CHLB</name>
<dbReference type="GO" id="GO:0003841">
    <property type="term" value="F:1-acylglycerol-3-phosphate O-acyltransferase activity"/>
    <property type="evidence" value="ECO:0007669"/>
    <property type="project" value="TreeGrafter"/>
</dbReference>
<feature type="domain" description="Phospholipid/glycerol acyltransferase" evidence="5">
    <location>
        <begin position="49"/>
        <end position="180"/>
    </location>
</feature>
<comment type="pathway">
    <text evidence="1">Lipid metabolism.</text>
</comment>
<evidence type="ECO:0000256" key="4">
    <source>
        <dbReference type="SAM" id="MobiDB-lite"/>
    </source>
</evidence>
<keyword evidence="7" id="KW-1185">Reference proteome</keyword>
<sequence length="276" mass="30474">MNVNREQLFKPLPLLPRGRALLLRALMLPNFLLTSSSGIENLPRSEGACIYAFNHNNSLEALMVPVFLFYHLGGRTISFVIDWMYGKIPLLGSLMNLIDPVYVYSKRSTISWIEAKRSSISAGDTVERCTLKLFAGQSIGIFPEGKRNRNPETLVKGKPGIGHIALKSGAPVIPVGIDFKSRRTKGKIPILGRTIIRIGAPLYFAQQSDAYRTIIEDASSDITGQVELHRIAADVTHEIMLALSELSGKRYSSPSPSKQFSQHEATLNPKESLCPV</sequence>
<dbReference type="GO" id="GO:0006654">
    <property type="term" value="P:phosphatidic acid biosynthetic process"/>
    <property type="evidence" value="ECO:0007669"/>
    <property type="project" value="TreeGrafter"/>
</dbReference>